<organism evidence="2 3">
    <name type="scientific">Salinispora arenicola</name>
    <dbReference type="NCBI Taxonomy" id="168697"/>
    <lineage>
        <taxon>Bacteria</taxon>
        <taxon>Bacillati</taxon>
        <taxon>Actinomycetota</taxon>
        <taxon>Actinomycetes</taxon>
        <taxon>Micromonosporales</taxon>
        <taxon>Micromonosporaceae</taxon>
        <taxon>Salinispora</taxon>
    </lineage>
</organism>
<evidence type="ECO:0000313" key="3">
    <source>
        <dbReference type="Proteomes" id="UP000677457"/>
    </source>
</evidence>
<protein>
    <submittedName>
        <fullName evidence="2">Uncharacterized protein</fullName>
    </submittedName>
</protein>
<keyword evidence="3" id="KW-1185">Reference proteome</keyword>
<name>A0ABQ4JX83_SALAC</name>
<sequence>MNLPSSQASRHSPSRWAPPFVGSNERPVFGIPPAPAPAAQRDPARPRAKVAQQAMTTIVETGGSLGRAARAPRTSGDPMRTGRRLALRSAGQADSVRSKQRLMDCGEGTNESPSDFAPRFEPLDRAGGHDDREVRVLP</sequence>
<proteinExistence type="predicted"/>
<feature type="region of interest" description="Disordered" evidence="1">
    <location>
        <begin position="1"/>
        <end position="138"/>
    </location>
</feature>
<accession>A0ABQ4JX83</accession>
<evidence type="ECO:0000256" key="1">
    <source>
        <dbReference type="SAM" id="MobiDB-lite"/>
    </source>
</evidence>
<feature type="compositionally biased region" description="Basic and acidic residues" evidence="1">
    <location>
        <begin position="121"/>
        <end position="138"/>
    </location>
</feature>
<gene>
    <name evidence="2" type="ORF">Sar04_33470</name>
</gene>
<feature type="compositionally biased region" description="Polar residues" evidence="1">
    <location>
        <begin position="1"/>
        <end position="11"/>
    </location>
</feature>
<dbReference type="EMBL" id="BOQM01000026">
    <property type="protein sequence ID" value="GIM86611.1"/>
    <property type="molecule type" value="Genomic_DNA"/>
</dbReference>
<dbReference type="Proteomes" id="UP000677457">
    <property type="component" value="Unassembled WGS sequence"/>
</dbReference>
<comment type="caution">
    <text evidence="2">The sequence shown here is derived from an EMBL/GenBank/DDBJ whole genome shotgun (WGS) entry which is preliminary data.</text>
</comment>
<evidence type="ECO:0000313" key="2">
    <source>
        <dbReference type="EMBL" id="GIM86611.1"/>
    </source>
</evidence>
<reference evidence="2 3" key="1">
    <citation type="submission" date="2021-03" db="EMBL/GenBank/DDBJ databases">
        <title>Whole genome shotgun sequence of Salinispora arenicola NBRC 105043.</title>
        <authorList>
            <person name="Komaki H."/>
            <person name="Tamura T."/>
        </authorList>
    </citation>
    <scope>NUCLEOTIDE SEQUENCE [LARGE SCALE GENOMIC DNA]</scope>
    <source>
        <strain evidence="2 3">NBRC 105043</strain>
    </source>
</reference>